<feature type="transmembrane region" description="Helical" evidence="1">
    <location>
        <begin position="20"/>
        <end position="39"/>
    </location>
</feature>
<keyword evidence="1" id="KW-1133">Transmembrane helix</keyword>
<evidence type="ECO:0000313" key="2">
    <source>
        <dbReference type="EMBL" id="SVD52669.1"/>
    </source>
</evidence>
<protein>
    <submittedName>
        <fullName evidence="2">Uncharacterized protein</fullName>
    </submittedName>
</protein>
<dbReference type="AlphaFoldDB" id="A0A382W1Q8"/>
<keyword evidence="1" id="KW-0812">Transmembrane</keyword>
<reference evidence="2" key="1">
    <citation type="submission" date="2018-05" db="EMBL/GenBank/DDBJ databases">
        <authorList>
            <person name="Lanie J.A."/>
            <person name="Ng W.-L."/>
            <person name="Kazmierczak K.M."/>
            <person name="Andrzejewski T.M."/>
            <person name="Davidsen T.M."/>
            <person name="Wayne K.J."/>
            <person name="Tettelin H."/>
            <person name="Glass J.I."/>
            <person name="Rusch D."/>
            <person name="Podicherti R."/>
            <person name="Tsui H.-C.T."/>
            <person name="Winkler M.E."/>
        </authorList>
    </citation>
    <scope>NUCLEOTIDE SEQUENCE</scope>
</reference>
<name>A0A382W1Q8_9ZZZZ</name>
<gene>
    <name evidence="2" type="ORF">METZ01_LOCUS405523</name>
</gene>
<feature type="non-terminal residue" evidence="2">
    <location>
        <position position="122"/>
    </location>
</feature>
<organism evidence="2">
    <name type="scientific">marine metagenome</name>
    <dbReference type="NCBI Taxonomy" id="408172"/>
    <lineage>
        <taxon>unclassified sequences</taxon>
        <taxon>metagenomes</taxon>
        <taxon>ecological metagenomes</taxon>
    </lineage>
</organism>
<dbReference type="EMBL" id="UINC01156317">
    <property type="protein sequence ID" value="SVD52669.1"/>
    <property type="molecule type" value="Genomic_DNA"/>
</dbReference>
<keyword evidence="1" id="KW-0472">Membrane</keyword>
<sequence length="122" mass="13294">MRQTLFFIPDQVGGLPVFGLGLFLLLWLIGGAVVLVYLMRKQGFNADTKSYLPVFVIVSLGIIFVLPNVVEADRGLPVRSYGVMTMVAIISAISLATHRGKKFGISKETIYAFAFGFCVAGF</sequence>
<feature type="transmembrane region" description="Helical" evidence="1">
    <location>
        <begin position="76"/>
        <end position="97"/>
    </location>
</feature>
<evidence type="ECO:0000256" key="1">
    <source>
        <dbReference type="SAM" id="Phobius"/>
    </source>
</evidence>
<accession>A0A382W1Q8</accession>
<proteinExistence type="predicted"/>
<feature type="transmembrane region" description="Helical" evidence="1">
    <location>
        <begin position="51"/>
        <end position="70"/>
    </location>
</feature>